<accession>A0A921YUY1</accession>
<reference evidence="2" key="2">
    <citation type="submission" date="2020-12" db="EMBL/GenBank/DDBJ databases">
        <authorList>
            <person name="Kanost M."/>
        </authorList>
    </citation>
    <scope>NUCLEOTIDE SEQUENCE</scope>
</reference>
<proteinExistence type="predicted"/>
<protein>
    <submittedName>
        <fullName evidence="2">Uncharacterized protein</fullName>
    </submittedName>
</protein>
<organism evidence="2 3">
    <name type="scientific">Manduca sexta</name>
    <name type="common">Tobacco hawkmoth</name>
    <name type="synonym">Tobacco hornworm</name>
    <dbReference type="NCBI Taxonomy" id="7130"/>
    <lineage>
        <taxon>Eukaryota</taxon>
        <taxon>Metazoa</taxon>
        <taxon>Ecdysozoa</taxon>
        <taxon>Arthropoda</taxon>
        <taxon>Hexapoda</taxon>
        <taxon>Insecta</taxon>
        <taxon>Pterygota</taxon>
        <taxon>Neoptera</taxon>
        <taxon>Endopterygota</taxon>
        <taxon>Lepidoptera</taxon>
        <taxon>Glossata</taxon>
        <taxon>Ditrysia</taxon>
        <taxon>Bombycoidea</taxon>
        <taxon>Sphingidae</taxon>
        <taxon>Sphinginae</taxon>
        <taxon>Sphingini</taxon>
        <taxon>Manduca</taxon>
    </lineage>
</organism>
<evidence type="ECO:0000313" key="3">
    <source>
        <dbReference type="Proteomes" id="UP000791440"/>
    </source>
</evidence>
<reference evidence="2" key="1">
    <citation type="journal article" date="2016" name="Insect Biochem. Mol. Biol.">
        <title>Multifaceted biological insights from a draft genome sequence of the tobacco hornworm moth, Manduca sexta.</title>
        <authorList>
            <person name="Kanost M.R."/>
            <person name="Arrese E.L."/>
            <person name="Cao X."/>
            <person name="Chen Y.R."/>
            <person name="Chellapilla S."/>
            <person name="Goldsmith M.R."/>
            <person name="Grosse-Wilde E."/>
            <person name="Heckel D.G."/>
            <person name="Herndon N."/>
            <person name="Jiang H."/>
            <person name="Papanicolaou A."/>
            <person name="Qu J."/>
            <person name="Soulages J.L."/>
            <person name="Vogel H."/>
            <person name="Walters J."/>
            <person name="Waterhouse R.M."/>
            <person name="Ahn S.J."/>
            <person name="Almeida F.C."/>
            <person name="An C."/>
            <person name="Aqrawi P."/>
            <person name="Bretschneider A."/>
            <person name="Bryant W.B."/>
            <person name="Bucks S."/>
            <person name="Chao H."/>
            <person name="Chevignon G."/>
            <person name="Christen J.M."/>
            <person name="Clarke D.F."/>
            <person name="Dittmer N.T."/>
            <person name="Ferguson L.C.F."/>
            <person name="Garavelou S."/>
            <person name="Gordon K.H.J."/>
            <person name="Gunaratna R.T."/>
            <person name="Han Y."/>
            <person name="Hauser F."/>
            <person name="He Y."/>
            <person name="Heidel-Fischer H."/>
            <person name="Hirsh A."/>
            <person name="Hu Y."/>
            <person name="Jiang H."/>
            <person name="Kalra D."/>
            <person name="Klinner C."/>
            <person name="Konig C."/>
            <person name="Kovar C."/>
            <person name="Kroll A.R."/>
            <person name="Kuwar S.S."/>
            <person name="Lee S.L."/>
            <person name="Lehman R."/>
            <person name="Li K."/>
            <person name="Li Z."/>
            <person name="Liang H."/>
            <person name="Lovelace S."/>
            <person name="Lu Z."/>
            <person name="Mansfield J.H."/>
            <person name="McCulloch K.J."/>
            <person name="Mathew T."/>
            <person name="Morton B."/>
            <person name="Muzny D.M."/>
            <person name="Neunemann D."/>
            <person name="Ongeri F."/>
            <person name="Pauchet Y."/>
            <person name="Pu L.L."/>
            <person name="Pyrousis I."/>
            <person name="Rao X.J."/>
            <person name="Redding A."/>
            <person name="Roesel C."/>
            <person name="Sanchez-Gracia A."/>
            <person name="Schaack S."/>
            <person name="Shukla A."/>
            <person name="Tetreau G."/>
            <person name="Wang Y."/>
            <person name="Xiong G.H."/>
            <person name="Traut W."/>
            <person name="Walsh T.K."/>
            <person name="Worley K.C."/>
            <person name="Wu D."/>
            <person name="Wu W."/>
            <person name="Wu Y.Q."/>
            <person name="Zhang X."/>
            <person name="Zou Z."/>
            <person name="Zucker H."/>
            <person name="Briscoe A.D."/>
            <person name="Burmester T."/>
            <person name="Clem R.J."/>
            <person name="Feyereisen R."/>
            <person name="Grimmelikhuijzen C.J.P."/>
            <person name="Hamodrakas S.J."/>
            <person name="Hansson B.S."/>
            <person name="Huguet E."/>
            <person name="Jermiin L.S."/>
            <person name="Lan Q."/>
            <person name="Lehman H.K."/>
            <person name="Lorenzen M."/>
            <person name="Merzendorfer H."/>
            <person name="Michalopoulos I."/>
            <person name="Morton D.B."/>
            <person name="Muthukrishnan S."/>
            <person name="Oakeshott J.G."/>
            <person name="Palmer W."/>
            <person name="Park Y."/>
            <person name="Passarelli A.L."/>
            <person name="Rozas J."/>
            <person name="Schwartz L.M."/>
            <person name="Smith W."/>
            <person name="Southgate A."/>
            <person name="Vilcinskas A."/>
            <person name="Vogt R."/>
            <person name="Wang P."/>
            <person name="Werren J."/>
            <person name="Yu X.Q."/>
            <person name="Zhou J.J."/>
            <person name="Brown S.J."/>
            <person name="Scherer S.E."/>
            <person name="Richards S."/>
            <person name="Blissard G.W."/>
        </authorList>
    </citation>
    <scope>NUCLEOTIDE SEQUENCE</scope>
</reference>
<comment type="caution">
    <text evidence="2">The sequence shown here is derived from an EMBL/GenBank/DDBJ whole genome shotgun (WGS) entry which is preliminary data.</text>
</comment>
<evidence type="ECO:0000256" key="1">
    <source>
        <dbReference type="SAM" id="Phobius"/>
    </source>
</evidence>
<dbReference type="Proteomes" id="UP000791440">
    <property type="component" value="Unassembled WGS sequence"/>
</dbReference>
<keyword evidence="1" id="KW-1133">Transmembrane helix</keyword>
<dbReference type="AlphaFoldDB" id="A0A921YUY1"/>
<sequence length="159" mass="18308">MPCRCTGVKLNKCKCVLDTVYPLRSEGSNLVLVRNDSDCVQHRLARRGIFYRLLECMYGKCAEYNLRYCPLRGFIRPGSQLGNTLKDLLVLACFIVANFVVFLTIVSKIIIHVYFGVKHTACWLRRLFSLMCIDPKMTEDRTVLSGRHDYSPPNARIFH</sequence>
<evidence type="ECO:0000313" key="2">
    <source>
        <dbReference type="EMBL" id="KAG6445605.1"/>
    </source>
</evidence>
<keyword evidence="1" id="KW-0812">Transmembrane</keyword>
<keyword evidence="3" id="KW-1185">Reference proteome</keyword>
<feature type="transmembrane region" description="Helical" evidence="1">
    <location>
        <begin position="88"/>
        <end position="117"/>
    </location>
</feature>
<dbReference type="EMBL" id="JH668323">
    <property type="protein sequence ID" value="KAG6445605.1"/>
    <property type="molecule type" value="Genomic_DNA"/>
</dbReference>
<keyword evidence="1" id="KW-0472">Membrane</keyword>
<name>A0A921YUY1_MANSE</name>
<gene>
    <name evidence="2" type="ORF">O3G_MSEX004007</name>
</gene>